<keyword evidence="2" id="KW-0732">Signal</keyword>
<feature type="compositionally biased region" description="Basic and acidic residues" evidence="1">
    <location>
        <begin position="54"/>
        <end position="64"/>
    </location>
</feature>
<name>A0A516KJ74_9BACI</name>
<evidence type="ECO:0000313" key="3">
    <source>
        <dbReference type="EMBL" id="QDP41440.1"/>
    </source>
</evidence>
<accession>A0A516KJ74</accession>
<evidence type="ECO:0000313" key="4">
    <source>
        <dbReference type="Proteomes" id="UP000315215"/>
    </source>
</evidence>
<feature type="signal peptide" evidence="2">
    <location>
        <begin position="1"/>
        <end position="21"/>
    </location>
</feature>
<organism evidence="3 4">
    <name type="scientific">Radiobacillus deserti</name>
    <dbReference type="NCBI Taxonomy" id="2594883"/>
    <lineage>
        <taxon>Bacteria</taxon>
        <taxon>Bacillati</taxon>
        <taxon>Bacillota</taxon>
        <taxon>Bacilli</taxon>
        <taxon>Bacillales</taxon>
        <taxon>Bacillaceae</taxon>
        <taxon>Radiobacillus</taxon>
    </lineage>
</organism>
<dbReference type="RefSeq" id="WP_143895985.1">
    <property type="nucleotide sequence ID" value="NZ_CP041666.1"/>
</dbReference>
<keyword evidence="4" id="KW-1185">Reference proteome</keyword>
<evidence type="ECO:0000256" key="1">
    <source>
        <dbReference type="SAM" id="MobiDB-lite"/>
    </source>
</evidence>
<gene>
    <name evidence="3" type="ORF">FN924_15390</name>
</gene>
<feature type="chain" id="PRO_5021914480" description="DUF3993 domain-containing protein" evidence="2">
    <location>
        <begin position="22"/>
        <end position="274"/>
    </location>
</feature>
<dbReference type="EMBL" id="CP041666">
    <property type="protein sequence ID" value="QDP41440.1"/>
    <property type="molecule type" value="Genomic_DNA"/>
</dbReference>
<dbReference type="Proteomes" id="UP000315215">
    <property type="component" value="Chromosome"/>
</dbReference>
<dbReference type="InterPro" id="IPR053749">
    <property type="entry name" value="TA_system-associated_sf"/>
</dbReference>
<feature type="compositionally biased region" description="Basic and acidic residues" evidence="1">
    <location>
        <begin position="113"/>
        <end position="133"/>
    </location>
</feature>
<dbReference type="KEGG" id="aqt:FN924_15390"/>
<dbReference type="Gene3D" id="3.10.450.420">
    <property type="match status" value="1"/>
</dbReference>
<dbReference type="OrthoDB" id="574706at2"/>
<reference evidence="3 4" key="1">
    <citation type="submission" date="2019-07" db="EMBL/GenBank/DDBJ databases">
        <authorList>
            <person name="Li J."/>
        </authorList>
    </citation>
    <scope>NUCLEOTIDE SEQUENCE [LARGE SCALE GENOMIC DNA]</scope>
    <source>
        <strain evidence="3 4">TKL69</strain>
    </source>
</reference>
<protein>
    <recommendedName>
        <fullName evidence="5">DUF3993 domain-containing protein</fullName>
    </recommendedName>
</protein>
<dbReference type="AlphaFoldDB" id="A0A516KJ74"/>
<evidence type="ECO:0008006" key="5">
    <source>
        <dbReference type="Google" id="ProtNLM"/>
    </source>
</evidence>
<feature type="region of interest" description="Disordered" evidence="1">
    <location>
        <begin position="53"/>
        <end position="134"/>
    </location>
</feature>
<proteinExistence type="predicted"/>
<evidence type="ECO:0000256" key="2">
    <source>
        <dbReference type="SAM" id="SignalP"/>
    </source>
</evidence>
<feature type="compositionally biased region" description="Polar residues" evidence="1">
    <location>
        <begin position="65"/>
        <end position="90"/>
    </location>
</feature>
<dbReference type="PROSITE" id="PS51257">
    <property type="entry name" value="PROKAR_LIPOPROTEIN"/>
    <property type="match status" value="1"/>
</dbReference>
<sequence>MKVRLGLLSVLLLLAAGCGTAEEEMKVGASTNNHEASVVQLEKKEAATELVMSTEEKNTDHAEPETNSAEKGTDSSSTAKDSVEQPSENPSTKETKSSTNQASKGTNPTTEQSSKKTETQAEPGKESPEKVPAKTEQYAVEPIFLDILKKYNNINDWFKGQTEPKENRVKGYNSKEEIYKVTSDFMTKEAAVQYWDGLIYEYSGKLYYIPRDAKASYDFGPHTVTKLSETKYKLVSRNGGGLGGVFDHIFTFVKVDGKWKIDKVEIDQIQKPEA</sequence>
<feature type="compositionally biased region" description="Polar residues" evidence="1">
    <location>
        <begin position="97"/>
        <end position="112"/>
    </location>
</feature>